<proteinExistence type="predicted"/>
<evidence type="ECO:0008006" key="4">
    <source>
        <dbReference type="Google" id="ProtNLM"/>
    </source>
</evidence>
<keyword evidence="3" id="KW-1185">Reference proteome</keyword>
<gene>
    <name evidence="2" type="ORF">ACFPXP_05810</name>
</gene>
<dbReference type="Proteomes" id="UP001596250">
    <property type="component" value="Unassembled WGS sequence"/>
</dbReference>
<feature type="chain" id="PRO_5046321527" description="Extracellular solute-binding protein" evidence="1">
    <location>
        <begin position="21"/>
        <end position="186"/>
    </location>
</feature>
<reference evidence="3" key="1">
    <citation type="journal article" date="2019" name="Int. J. Syst. Evol. Microbiol.">
        <title>The Global Catalogue of Microorganisms (GCM) 10K type strain sequencing project: providing services to taxonomists for standard genome sequencing and annotation.</title>
        <authorList>
            <consortium name="The Broad Institute Genomics Platform"/>
            <consortium name="The Broad Institute Genome Sequencing Center for Infectious Disease"/>
            <person name="Wu L."/>
            <person name="Ma J."/>
        </authorList>
    </citation>
    <scope>NUCLEOTIDE SEQUENCE [LARGE SCALE GENOMIC DNA]</scope>
    <source>
        <strain evidence="3">CCM 8749</strain>
    </source>
</reference>
<evidence type="ECO:0000313" key="2">
    <source>
        <dbReference type="EMBL" id="MFC5985946.1"/>
    </source>
</evidence>
<sequence>MKKGLLLIIVLLLAITAGCGGDGDNADVKISIYPRGGQPEDFAQNLQDVLQKEPALDGISISVWGNSLYNASKLMVDMAASDYSIYILSKDDFVNYMRQGGGIELEEWYSPDDYPSGVVELVDFGKGNEIIYTGEKHLYGLPVNNSRAVKEAGFEPQEEWFAVIHPGADDMEKTRKVLDVLAQPSS</sequence>
<keyword evidence="1" id="KW-0732">Signal</keyword>
<protein>
    <recommendedName>
        <fullName evidence="4">Extracellular solute-binding protein</fullName>
    </recommendedName>
</protein>
<organism evidence="2 3">
    <name type="scientific">Marinicrinis lubricantis</name>
    <dbReference type="NCBI Taxonomy" id="2086470"/>
    <lineage>
        <taxon>Bacteria</taxon>
        <taxon>Bacillati</taxon>
        <taxon>Bacillota</taxon>
        <taxon>Bacilli</taxon>
        <taxon>Bacillales</taxon>
        <taxon>Paenibacillaceae</taxon>
    </lineage>
</organism>
<dbReference type="EMBL" id="JBHSQV010000034">
    <property type="protein sequence ID" value="MFC5985946.1"/>
    <property type="molecule type" value="Genomic_DNA"/>
</dbReference>
<accession>A0ABW1ILK6</accession>
<name>A0ABW1ILK6_9BACL</name>
<feature type="signal peptide" evidence="1">
    <location>
        <begin position="1"/>
        <end position="20"/>
    </location>
</feature>
<comment type="caution">
    <text evidence="2">The sequence shown here is derived from an EMBL/GenBank/DDBJ whole genome shotgun (WGS) entry which is preliminary data.</text>
</comment>
<dbReference type="PROSITE" id="PS51257">
    <property type="entry name" value="PROKAR_LIPOPROTEIN"/>
    <property type="match status" value="1"/>
</dbReference>
<dbReference type="RefSeq" id="WP_379893241.1">
    <property type="nucleotide sequence ID" value="NZ_CBCSCT010000019.1"/>
</dbReference>
<evidence type="ECO:0000313" key="3">
    <source>
        <dbReference type="Proteomes" id="UP001596250"/>
    </source>
</evidence>
<evidence type="ECO:0000256" key="1">
    <source>
        <dbReference type="SAM" id="SignalP"/>
    </source>
</evidence>